<dbReference type="AlphaFoldDB" id="A0AAN8L8U0"/>
<organism evidence="1 2">
    <name type="scientific">Coregonus suidteri</name>
    <dbReference type="NCBI Taxonomy" id="861788"/>
    <lineage>
        <taxon>Eukaryota</taxon>
        <taxon>Metazoa</taxon>
        <taxon>Chordata</taxon>
        <taxon>Craniata</taxon>
        <taxon>Vertebrata</taxon>
        <taxon>Euteleostomi</taxon>
        <taxon>Actinopterygii</taxon>
        <taxon>Neopterygii</taxon>
        <taxon>Teleostei</taxon>
        <taxon>Protacanthopterygii</taxon>
        <taxon>Salmoniformes</taxon>
        <taxon>Salmonidae</taxon>
        <taxon>Coregoninae</taxon>
        <taxon>Coregonus</taxon>
    </lineage>
</organism>
<gene>
    <name evidence="1" type="ORF">J4Q44_G00248600</name>
</gene>
<evidence type="ECO:0000313" key="1">
    <source>
        <dbReference type="EMBL" id="KAK6304274.1"/>
    </source>
</evidence>
<reference evidence="1 2" key="1">
    <citation type="submission" date="2021-04" db="EMBL/GenBank/DDBJ databases">
        <authorList>
            <person name="De Guttry C."/>
            <person name="Zahm M."/>
            <person name="Klopp C."/>
            <person name="Cabau C."/>
            <person name="Louis A."/>
            <person name="Berthelot C."/>
            <person name="Parey E."/>
            <person name="Roest Crollius H."/>
            <person name="Montfort J."/>
            <person name="Robinson-Rechavi M."/>
            <person name="Bucao C."/>
            <person name="Bouchez O."/>
            <person name="Gislard M."/>
            <person name="Lluch J."/>
            <person name="Milhes M."/>
            <person name="Lampietro C."/>
            <person name="Lopez Roques C."/>
            <person name="Donnadieu C."/>
            <person name="Braasch I."/>
            <person name="Desvignes T."/>
            <person name="Postlethwait J."/>
            <person name="Bobe J."/>
            <person name="Wedekind C."/>
            <person name="Guiguen Y."/>
        </authorList>
    </citation>
    <scope>NUCLEOTIDE SEQUENCE [LARGE SCALE GENOMIC DNA]</scope>
    <source>
        <strain evidence="1">Cs_M1</strain>
        <tissue evidence="1">Blood</tissue>
    </source>
</reference>
<dbReference type="InterPro" id="IPR026719">
    <property type="entry name" value="ERICH1"/>
</dbReference>
<dbReference type="PANTHER" id="PTHR22444">
    <property type="entry name" value="GLUTAMATE-RICH PROTEIN 1"/>
    <property type="match status" value="1"/>
</dbReference>
<dbReference type="Proteomes" id="UP001356427">
    <property type="component" value="Unassembled WGS sequence"/>
</dbReference>
<dbReference type="EMBL" id="JAGTTL010000023">
    <property type="protein sequence ID" value="KAK6304274.1"/>
    <property type="molecule type" value="Genomic_DNA"/>
</dbReference>
<dbReference type="PANTHER" id="PTHR22444:SF1">
    <property type="entry name" value="GLUTAMATE-RICH PROTEIN 1"/>
    <property type="match status" value="1"/>
</dbReference>
<proteinExistence type="predicted"/>
<name>A0AAN8L8U0_9TELE</name>
<evidence type="ECO:0000313" key="2">
    <source>
        <dbReference type="Proteomes" id="UP001356427"/>
    </source>
</evidence>
<protein>
    <submittedName>
        <fullName evidence="1">Uncharacterized protein</fullName>
    </submittedName>
</protein>
<sequence>MHLSLEIDQAHRLQAGSSVVVEGLLSLSTGTFPPAVLAQLHTLKLLVQQQDTARMAKALQELQNSSIMSPDDDTAVVSLFQYWITDIPPMQRDWKTGQPTTQPS</sequence>
<accession>A0AAN8L8U0</accession>
<comment type="caution">
    <text evidence="1">The sequence shown here is derived from an EMBL/GenBank/DDBJ whole genome shotgun (WGS) entry which is preliminary data.</text>
</comment>
<keyword evidence="2" id="KW-1185">Reference proteome</keyword>